<comment type="caution">
    <text evidence="2">The sequence shown here is derived from an EMBL/GenBank/DDBJ whole genome shotgun (WGS) entry which is preliminary data.</text>
</comment>
<protein>
    <submittedName>
        <fullName evidence="2">Uncharacterized protein</fullName>
    </submittedName>
</protein>
<organism evidence="2 3">
    <name type="scientific">Hohenbuehelia grisea</name>
    <dbReference type="NCBI Taxonomy" id="104357"/>
    <lineage>
        <taxon>Eukaryota</taxon>
        <taxon>Fungi</taxon>
        <taxon>Dikarya</taxon>
        <taxon>Basidiomycota</taxon>
        <taxon>Agaricomycotina</taxon>
        <taxon>Agaricomycetes</taxon>
        <taxon>Agaricomycetidae</taxon>
        <taxon>Agaricales</taxon>
        <taxon>Pleurotineae</taxon>
        <taxon>Pleurotaceae</taxon>
        <taxon>Hohenbuehelia</taxon>
    </lineage>
</organism>
<evidence type="ECO:0000313" key="3">
    <source>
        <dbReference type="Proteomes" id="UP001556367"/>
    </source>
</evidence>
<name>A0ABR3JKE5_9AGAR</name>
<proteinExistence type="predicted"/>
<dbReference type="EMBL" id="JASNQZ010000006">
    <property type="protein sequence ID" value="KAL0956206.1"/>
    <property type="molecule type" value="Genomic_DNA"/>
</dbReference>
<evidence type="ECO:0000313" key="2">
    <source>
        <dbReference type="EMBL" id="KAL0956206.1"/>
    </source>
</evidence>
<keyword evidence="3" id="KW-1185">Reference proteome</keyword>
<reference evidence="3" key="1">
    <citation type="submission" date="2024-06" db="EMBL/GenBank/DDBJ databases">
        <title>Multi-omics analyses provide insights into the biosynthesis of the anticancer antibiotic pleurotin in Hohenbuehelia grisea.</title>
        <authorList>
            <person name="Weaver J.A."/>
            <person name="Alberti F."/>
        </authorList>
    </citation>
    <scope>NUCLEOTIDE SEQUENCE [LARGE SCALE GENOMIC DNA]</scope>
    <source>
        <strain evidence="3">T-177</strain>
    </source>
</reference>
<feature type="region of interest" description="Disordered" evidence="1">
    <location>
        <begin position="1"/>
        <end position="28"/>
    </location>
</feature>
<gene>
    <name evidence="2" type="ORF">HGRIS_002363</name>
</gene>
<evidence type="ECO:0000256" key="1">
    <source>
        <dbReference type="SAM" id="MobiDB-lite"/>
    </source>
</evidence>
<accession>A0ABR3JKE5</accession>
<feature type="region of interest" description="Disordered" evidence="1">
    <location>
        <begin position="326"/>
        <end position="357"/>
    </location>
</feature>
<dbReference type="Proteomes" id="UP001556367">
    <property type="component" value="Unassembled WGS sequence"/>
</dbReference>
<sequence>MVQDRPPTQPNTPRNSPTPPPQPKRITHASEAIVAALKKFPRASRIQMNSDKTNRNLLMELKHARHEHDPDAHPDDASDASSLLTISDDEDAPATTATDDLFSRLANLSPASRGLASAVLGQRCRDEDDPPSPIPSRKRACRTIDGEIPITPGVPVIHGFHSYLFDLDAYKIYTPLHFFTNTNIRLFNREAHSLPLRRINPLPGQRLTKAPQVLDTDAFEKKYGMEKSLTRGDWIEAARNYVRFAGKVGLGGPDGDFARRWDSHFGFFEERTDGAANFAAILEVDMAMRKDYVAQPFAFDRVYYHAQYESAKTNIRLRALEYAQLPPSQPRASRGSDPKQGPALTPFRKGSSSSPSSAVCLRCARRGHTVAMCSATAFQDGSAISATIRDGSFFRGSSSVCHQWNARGASGCPCVHSPSRVHMCSFCGDKSHHALAWSCRKEPPAPSS</sequence>